<evidence type="ECO:0000256" key="6">
    <source>
        <dbReference type="SAM" id="Phobius"/>
    </source>
</evidence>
<accession>A0A2M8D907</accession>
<dbReference type="PANTHER" id="PTHR43649">
    <property type="entry name" value="ARABINOSE-BINDING PROTEIN-RELATED"/>
    <property type="match status" value="1"/>
</dbReference>
<evidence type="ECO:0000256" key="3">
    <source>
        <dbReference type="ARBA" id="ARBA00023136"/>
    </source>
</evidence>
<keyword evidence="4" id="KW-0564">Palmitate</keyword>
<keyword evidence="3 6" id="KW-0472">Membrane</keyword>
<dbReference type="InterPro" id="IPR050490">
    <property type="entry name" value="Bact_solute-bd_prot1"/>
</dbReference>
<evidence type="ECO:0000313" key="7">
    <source>
        <dbReference type="EMBL" id="PJB83618.1"/>
    </source>
</evidence>
<dbReference type="Proteomes" id="UP000229236">
    <property type="component" value="Unassembled WGS sequence"/>
</dbReference>
<organism evidence="7 8">
    <name type="scientific">Candidatus Yonathbacteria bacterium CG_4_9_14_0_8_um_filter_46_47</name>
    <dbReference type="NCBI Taxonomy" id="1975106"/>
    <lineage>
        <taxon>Bacteria</taxon>
        <taxon>Candidatus Yonathiibacteriota</taxon>
    </lineage>
</organism>
<sequence length="440" mass="48741">MKQKSIFEIVLMVVFFFFIAYAVLGFAGIAPLPGGGKDEENIYLGSVVIWGTAPSVAISDAIDAAGFEKKVKVSYVQKNTATFDRDLTEALANGVGPDIVLLSEDLILRYQNRIQPIPYATLPIDRFKALFIQEAELYLGNDGIAALPLTVDPMVMYWNRDLFSSAGIINPPTSWSQFIDEVVPKITMVDYGAKIKRSAIAFGEFDNVTHAKDIISLLILQAGNPIILVGADGALEVVLEERFGYDVVPAQEALKYYTQFSDPSQDVYSWNRSLPLSESAFLSSDLAVYFGYASEYKEMKRKNPHLNFDVADMPQREVGAKQKITFGKMRGLSVLKATKNPNAAFAAVMLMSGPDFISTVSRLMGVPPARKDLLSKKPEQENALFYQLALQSRAWLDPLPETTSAIFRGMTEDILSKRANFADTIETAARKLENALRIKR</sequence>
<keyword evidence="2" id="KW-0732">Signal</keyword>
<name>A0A2M8D907_9BACT</name>
<evidence type="ECO:0008006" key="9">
    <source>
        <dbReference type="Google" id="ProtNLM"/>
    </source>
</evidence>
<feature type="transmembrane region" description="Helical" evidence="6">
    <location>
        <begin position="9"/>
        <end position="30"/>
    </location>
</feature>
<dbReference type="AlphaFoldDB" id="A0A2M8D907"/>
<protein>
    <recommendedName>
        <fullName evidence="9">ABC transporter substrate-binding protein</fullName>
    </recommendedName>
</protein>
<evidence type="ECO:0000313" key="8">
    <source>
        <dbReference type="Proteomes" id="UP000229236"/>
    </source>
</evidence>
<evidence type="ECO:0000256" key="5">
    <source>
        <dbReference type="ARBA" id="ARBA00023288"/>
    </source>
</evidence>
<keyword evidence="1" id="KW-1003">Cell membrane</keyword>
<dbReference type="EMBL" id="PFTM01000023">
    <property type="protein sequence ID" value="PJB83618.1"/>
    <property type="molecule type" value="Genomic_DNA"/>
</dbReference>
<reference evidence="8" key="1">
    <citation type="submission" date="2017-09" db="EMBL/GenBank/DDBJ databases">
        <title>Depth-based differentiation of microbial function through sediment-hosted aquifers and enrichment of novel symbionts in the deep terrestrial subsurface.</title>
        <authorList>
            <person name="Probst A.J."/>
            <person name="Ladd B."/>
            <person name="Jarett J.K."/>
            <person name="Geller-Mcgrath D.E."/>
            <person name="Sieber C.M.K."/>
            <person name="Emerson J.B."/>
            <person name="Anantharaman K."/>
            <person name="Thomas B.C."/>
            <person name="Malmstrom R."/>
            <person name="Stieglmeier M."/>
            <person name="Klingl A."/>
            <person name="Woyke T."/>
            <person name="Ryan C.M."/>
            <person name="Banfield J.F."/>
        </authorList>
    </citation>
    <scope>NUCLEOTIDE SEQUENCE [LARGE SCALE GENOMIC DNA]</scope>
</reference>
<keyword evidence="6" id="KW-1133">Transmembrane helix</keyword>
<dbReference type="InterPro" id="IPR006059">
    <property type="entry name" value="SBP"/>
</dbReference>
<evidence type="ECO:0000256" key="1">
    <source>
        <dbReference type="ARBA" id="ARBA00022475"/>
    </source>
</evidence>
<gene>
    <name evidence="7" type="ORF">CO088_01170</name>
</gene>
<dbReference type="Pfam" id="PF13416">
    <property type="entry name" value="SBP_bac_8"/>
    <property type="match status" value="1"/>
</dbReference>
<keyword evidence="5" id="KW-0449">Lipoprotein</keyword>
<dbReference type="Gene3D" id="3.40.190.10">
    <property type="entry name" value="Periplasmic binding protein-like II"/>
    <property type="match status" value="1"/>
</dbReference>
<dbReference type="SUPFAM" id="SSF53850">
    <property type="entry name" value="Periplasmic binding protein-like II"/>
    <property type="match status" value="1"/>
</dbReference>
<dbReference type="PANTHER" id="PTHR43649:SF33">
    <property type="entry name" value="POLYGALACTURONAN_RHAMNOGALACTURONAN-BINDING PROTEIN YTCQ"/>
    <property type="match status" value="1"/>
</dbReference>
<proteinExistence type="predicted"/>
<evidence type="ECO:0000256" key="2">
    <source>
        <dbReference type="ARBA" id="ARBA00022729"/>
    </source>
</evidence>
<keyword evidence="6" id="KW-0812">Transmembrane</keyword>
<comment type="caution">
    <text evidence="7">The sequence shown here is derived from an EMBL/GenBank/DDBJ whole genome shotgun (WGS) entry which is preliminary data.</text>
</comment>
<evidence type="ECO:0000256" key="4">
    <source>
        <dbReference type="ARBA" id="ARBA00023139"/>
    </source>
</evidence>